<keyword evidence="7 9" id="KW-1133">Transmembrane helix</keyword>
<dbReference type="AlphaFoldDB" id="A0A3B0ZIM5"/>
<dbReference type="GO" id="GO:0009675">
    <property type="term" value="F:high-affinity sulfate:proton symporter activity"/>
    <property type="evidence" value="ECO:0007669"/>
    <property type="project" value="TreeGrafter"/>
</dbReference>
<evidence type="ECO:0000256" key="4">
    <source>
        <dbReference type="ARBA" id="ARBA00022519"/>
    </source>
</evidence>
<keyword evidence="3" id="KW-1003">Cell membrane</keyword>
<keyword evidence="2" id="KW-0813">Transport</keyword>
<dbReference type="GO" id="GO:0019344">
    <property type="term" value="P:cysteine biosynthetic process"/>
    <property type="evidence" value="ECO:0007669"/>
    <property type="project" value="TreeGrafter"/>
</dbReference>
<dbReference type="InterPro" id="IPR050480">
    <property type="entry name" value="CysZ-like"/>
</dbReference>
<dbReference type="EMBL" id="UOFQ01000060">
    <property type="protein sequence ID" value="VAW87222.1"/>
    <property type="molecule type" value="Genomic_DNA"/>
</dbReference>
<organism evidence="10">
    <name type="scientific">hydrothermal vent metagenome</name>
    <dbReference type="NCBI Taxonomy" id="652676"/>
    <lineage>
        <taxon>unclassified sequences</taxon>
        <taxon>metagenomes</taxon>
        <taxon>ecological metagenomes</taxon>
    </lineage>
</organism>
<proteinExistence type="predicted"/>
<feature type="transmembrane region" description="Helical" evidence="9">
    <location>
        <begin position="27"/>
        <end position="50"/>
    </location>
</feature>
<keyword evidence="8 9" id="KW-0472">Membrane</keyword>
<evidence type="ECO:0000256" key="5">
    <source>
        <dbReference type="ARBA" id="ARBA00022605"/>
    </source>
</evidence>
<reference evidence="10" key="1">
    <citation type="submission" date="2018-06" db="EMBL/GenBank/DDBJ databases">
        <authorList>
            <person name="Zhirakovskaya E."/>
        </authorList>
    </citation>
    <scope>NUCLEOTIDE SEQUENCE</scope>
</reference>
<dbReference type="Pfam" id="PF07264">
    <property type="entry name" value="EI24"/>
    <property type="match status" value="1"/>
</dbReference>
<feature type="transmembrane region" description="Helical" evidence="9">
    <location>
        <begin position="152"/>
        <end position="176"/>
    </location>
</feature>
<evidence type="ECO:0000256" key="2">
    <source>
        <dbReference type="ARBA" id="ARBA00022448"/>
    </source>
</evidence>
<comment type="subcellular location">
    <subcellularLocation>
        <location evidence="1">Membrane</location>
        <topology evidence="1">Multi-pass membrane protein</topology>
    </subcellularLocation>
</comment>
<dbReference type="PANTHER" id="PTHR37468:SF1">
    <property type="entry name" value="SULFATE TRANSPORTER CYSZ"/>
    <property type="match status" value="1"/>
</dbReference>
<evidence type="ECO:0000256" key="6">
    <source>
        <dbReference type="ARBA" id="ARBA00022692"/>
    </source>
</evidence>
<keyword evidence="4" id="KW-0997">Cell inner membrane</keyword>
<dbReference type="GO" id="GO:0000103">
    <property type="term" value="P:sulfate assimilation"/>
    <property type="evidence" value="ECO:0007669"/>
    <property type="project" value="TreeGrafter"/>
</dbReference>
<feature type="transmembrane region" description="Helical" evidence="9">
    <location>
        <begin position="70"/>
        <end position="95"/>
    </location>
</feature>
<keyword evidence="5" id="KW-0028">Amino-acid biosynthesis</keyword>
<evidence type="ECO:0000256" key="9">
    <source>
        <dbReference type="SAM" id="Phobius"/>
    </source>
</evidence>
<gene>
    <name evidence="10" type="ORF">MNBD_GAMMA17-1972</name>
</gene>
<evidence type="ECO:0000256" key="1">
    <source>
        <dbReference type="ARBA" id="ARBA00004141"/>
    </source>
</evidence>
<evidence type="ECO:0000256" key="3">
    <source>
        <dbReference type="ARBA" id="ARBA00022475"/>
    </source>
</evidence>
<protein>
    <submittedName>
        <fullName evidence="10">Sulfate transporter, CysZ-type</fullName>
    </submittedName>
</protein>
<accession>A0A3B0ZIM5</accession>
<evidence type="ECO:0000256" key="8">
    <source>
        <dbReference type="ARBA" id="ARBA00023136"/>
    </source>
</evidence>
<dbReference type="InterPro" id="IPR059112">
    <property type="entry name" value="CysZ/EI24"/>
</dbReference>
<feature type="transmembrane region" description="Helical" evidence="9">
    <location>
        <begin position="211"/>
        <end position="238"/>
    </location>
</feature>
<dbReference type="GO" id="GO:0005886">
    <property type="term" value="C:plasma membrane"/>
    <property type="evidence" value="ECO:0007669"/>
    <property type="project" value="TreeGrafter"/>
</dbReference>
<dbReference type="NCBIfam" id="NF003433">
    <property type="entry name" value="PRK04949.1"/>
    <property type="match status" value="1"/>
</dbReference>
<evidence type="ECO:0000256" key="7">
    <source>
        <dbReference type="ARBA" id="ARBA00022989"/>
    </source>
</evidence>
<evidence type="ECO:0000313" key="10">
    <source>
        <dbReference type="EMBL" id="VAW87222.1"/>
    </source>
</evidence>
<name>A0A3B0ZIM5_9ZZZZ</name>
<sequence length="257" mass="28588">MIAQPFIGASYLLRGYFMLFKPGIRGFVVVPMLINIIIFSLLIWFGISQIEVLLDYVMGNLPEWLQWLDWLLWLVFLIAFLLVSSTICLHLALLVAAPFNGVLSEAVEKQLDPSSTLPESSWSDIARGVAPAIISEAGKFGYFISRAIPLTVLFFIPFINIFAPAIWFIFAAWMLALEYSDYPLSNHGVLFKDSKAIVKEKRFVAFGFGSASLFCTLIPLVNFFVMPAAVAGATIMYVEQLKGSVPPPVITHSNDHS</sequence>
<dbReference type="PANTHER" id="PTHR37468">
    <property type="entry name" value="SULFATE TRANSPORTER CYSZ"/>
    <property type="match status" value="1"/>
</dbReference>
<keyword evidence="6 9" id="KW-0812">Transmembrane</keyword>